<keyword evidence="2" id="KW-1185">Reference proteome</keyword>
<dbReference type="InterPro" id="IPR054221">
    <property type="entry name" value="DUF6941"/>
</dbReference>
<dbReference type="Proteomes" id="UP000630353">
    <property type="component" value="Unassembled WGS sequence"/>
</dbReference>
<reference evidence="1" key="1">
    <citation type="journal article" date="2014" name="Int. J. Syst. Evol. Microbiol.">
        <title>Complete genome sequence of Corynebacterium casei LMG S-19264T (=DSM 44701T), isolated from a smear-ripened cheese.</title>
        <authorList>
            <consortium name="US DOE Joint Genome Institute (JGI-PGF)"/>
            <person name="Walter F."/>
            <person name="Albersmeier A."/>
            <person name="Kalinowski J."/>
            <person name="Ruckert C."/>
        </authorList>
    </citation>
    <scope>NUCLEOTIDE SEQUENCE</scope>
    <source>
        <strain evidence="1">KCTC 42651</strain>
    </source>
</reference>
<proteinExistence type="predicted"/>
<comment type="caution">
    <text evidence="1">The sequence shown here is derived from an EMBL/GenBank/DDBJ whole genome shotgun (WGS) entry which is preliminary data.</text>
</comment>
<sequence>MHNIRAMSKARKKTHQRIFLDVLFCDDVRQEIGDKTTLVGIYKQELIVDSFPATLPRLAIVVRIGIDDRNYLDGGNINVHIGKRSIGPFEVDTGERVHLEVEKMLIEAVIIMDQIVFDEACEITVTYSTKSEILTGFSLIVRNADKS</sequence>
<dbReference type="Pfam" id="PF22091">
    <property type="entry name" value="DUF6941"/>
    <property type="match status" value="1"/>
</dbReference>
<dbReference type="AlphaFoldDB" id="A0A919CRY8"/>
<gene>
    <name evidence="1" type="ORF">GCM10017083_49510</name>
</gene>
<organism evidence="1 2">
    <name type="scientific">Thalassobaculum fulvum</name>
    <dbReference type="NCBI Taxonomy" id="1633335"/>
    <lineage>
        <taxon>Bacteria</taxon>
        <taxon>Pseudomonadati</taxon>
        <taxon>Pseudomonadota</taxon>
        <taxon>Alphaproteobacteria</taxon>
        <taxon>Rhodospirillales</taxon>
        <taxon>Thalassobaculaceae</taxon>
        <taxon>Thalassobaculum</taxon>
    </lineage>
</organism>
<protein>
    <submittedName>
        <fullName evidence="1">Uncharacterized protein</fullName>
    </submittedName>
</protein>
<dbReference type="EMBL" id="BMZS01000013">
    <property type="protein sequence ID" value="GHD61742.1"/>
    <property type="molecule type" value="Genomic_DNA"/>
</dbReference>
<accession>A0A919CRY8</accession>
<reference evidence="1" key="2">
    <citation type="submission" date="2020-09" db="EMBL/GenBank/DDBJ databases">
        <authorList>
            <person name="Sun Q."/>
            <person name="Kim S."/>
        </authorList>
    </citation>
    <scope>NUCLEOTIDE SEQUENCE</scope>
    <source>
        <strain evidence="1">KCTC 42651</strain>
    </source>
</reference>
<name>A0A919CRY8_9PROT</name>
<evidence type="ECO:0000313" key="1">
    <source>
        <dbReference type="EMBL" id="GHD61742.1"/>
    </source>
</evidence>
<evidence type="ECO:0000313" key="2">
    <source>
        <dbReference type="Proteomes" id="UP000630353"/>
    </source>
</evidence>